<protein>
    <recommendedName>
        <fullName evidence="3">Cytochrome c oxidase subunit I</fullName>
    </recommendedName>
</protein>
<organism evidence="1 2">
    <name type="scientific">Caerostris darwini</name>
    <dbReference type="NCBI Taxonomy" id="1538125"/>
    <lineage>
        <taxon>Eukaryota</taxon>
        <taxon>Metazoa</taxon>
        <taxon>Ecdysozoa</taxon>
        <taxon>Arthropoda</taxon>
        <taxon>Chelicerata</taxon>
        <taxon>Arachnida</taxon>
        <taxon>Araneae</taxon>
        <taxon>Araneomorphae</taxon>
        <taxon>Entelegynae</taxon>
        <taxon>Araneoidea</taxon>
        <taxon>Araneidae</taxon>
        <taxon>Caerostris</taxon>
    </lineage>
</organism>
<keyword evidence="2" id="KW-1185">Reference proteome</keyword>
<evidence type="ECO:0000313" key="2">
    <source>
        <dbReference type="Proteomes" id="UP001054837"/>
    </source>
</evidence>
<dbReference type="EMBL" id="BPLQ01006012">
    <property type="protein sequence ID" value="GIY19093.1"/>
    <property type="molecule type" value="Genomic_DNA"/>
</dbReference>
<reference evidence="1 2" key="1">
    <citation type="submission" date="2021-06" db="EMBL/GenBank/DDBJ databases">
        <title>Caerostris darwini draft genome.</title>
        <authorList>
            <person name="Kono N."/>
            <person name="Arakawa K."/>
        </authorList>
    </citation>
    <scope>NUCLEOTIDE SEQUENCE [LARGE SCALE GENOMIC DNA]</scope>
</reference>
<dbReference type="Proteomes" id="UP001054837">
    <property type="component" value="Unassembled WGS sequence"/>
</dbReference>
<gene>
    <name evidence="1" type="ORF">CDAR_126791</name>
</gene>
<comment type="caution">
    <text evidence="1">The sequence shown here is derived from an EMBL/GenBank/DDBJ whole genome shotgun (WGS) entry which is preliminary data.</text>
</comment>
<sequence length="106" mass="12298">MMDIKFPEMTAYGIVKLNPSLIASSFGSVLTYGLLLHIRNPTVDWTSTAYYYTLDIHHHRLPSHFVRQNSMDRVHTPALDRRLPVDCSYEELFFPRGLKRIEASDD</sequence>
<accession>A0AAV4RAV1</accession>
<dbReference type="AlphaFoldDB" id="A0AAV4RAV1"/>
<evidence type="ECO:0000313" key="1">
    <source>
        <dbReference type="EMBL" id="GIY19093.1"/>
    </source>
</evidence>
<proteinExistence type="predicted"/>
<name>A0AAV4RAV1_9ARAC</name>
<evidence type="ECO:0008006" key="3">
    <source>
        <dbReference type="Google" id="ProtNLM"/>
    </source>
</evidence>